<dbReference type="OrthoDB" id="5389341at2"/>
<evidence type="ECO:0000256" key="8">
    <source>
        <dbReference type="ARBA" id="ARBA00023239"/>
    </source>
</evidence>
<dbReference type="Pfam" id="PF00378">
    <property type="entry name" value="ECH_1"/>
    <property type="match status" value="1"/>
</dbReference>
<evidence type="ECO:0000259" key="12">
    <source>
        <dbReference type="Pfam" id="PF02737"/>
    </source>
</evidence>
<comment type="catalytic activity">
    <reaction evidence="10">
        <text>a (3S)-3-hydroxyacyl-CoA + NAD(+) = a 3-oxoacyl-CoA + NADH + H(+)</text>
        <dbReference type="Rhea" id="RHEA:22432"/>
        <dbReference type="ChEBI" id="CHEBI:15378"/>
        <dbReference type="ChEBI" id="CHEBI:57318"/>
        <dbReference type="ChEBI" id="CHEBI:57540"/>
        <dbReference type="ChEBI" id="CHEBI:57945"/>
        <dbReference type="ChEBI" id="CHEBI:90726"/>
        <dbReference type="EC" id="1.1.1.35"/>
    </reaction>
</comment>
<dbReference type="UniPathway" id="UPA00659"/>
<evidence type="ECO:0000256" key="1">
    <source>
        <dbReference type="ARBA" id="ARBA00005005"/>
    </source>
</evidence>
<dbReference type="InterPro" id="IPR029045">
    <property type="entry name" value="ClpP/crotonase-like_dom_sf"/>
</dbReference>
<keyword evidence="6" id="KW-0520">NAD</keyword>
<evidence type="ECO:0000256" key="2">
    <source>
        <dbReference type="ARBA" id="ARBA00007005"/>
    </source>
</evidence>
<dbReference type="PANTHER" id="PTHR43612">
    <property type="entry name" value="TRIFUNCTIONAL ENZYME SUBUNIT ALPHA"/>
    <property type="match status" value="1"/>
</dbReference>
<keyword evidence="7" id="KW-0443">Lipid metabolism</keyword>
<feature type="domain" description="3-hydroxyacyl-CoA dehydrogenase C-terminal" evidence="11">
    <location>
        <begin position="484"/>
        <end position="576"/>
    </location>
</feature>
<gene>
    <name evidence="13" type="ORF">EV699_12117</name>
</gene>
<organism evidence="13 14">
    <name type="scientific">Plasticicumulans lactativorans</name>
    <dbReference type="NCBI Taxonomy" id="1133106"/>
    <lineage>
        <taxon>Bacteria</taxon>
        <taxon>Pseudomonadati</taxon>
        <taxon>Pseudomonadota</taxon>
        <taxon>Gammaproteobacteria</taxon>
        <taxon>Candidatus Competibacteraceae</taxon>
        <taxon>Plasticicumulans</taxon>
    </lineage>
</organism>
<evidence type="ECO:0000313" key="13">
    <source>
        <dbReference type="EMBL" id="TCO78904.1"/>
    </source>
</evidence>
<dbReference type="CDD" id="cd06558">
    <property type="entry name" value="crotonase-like"/>
    <property type="match status" value="1"/>
</dbReference>
<evidence type="ECO:0000256" key="5">
    <source>
        <dbReference type="ARBA" id="ARBA00023002"/>
    </source>
</evidence>
<accession>A0A4R2KY00</accession>
<dbReference type="InterPro" id="IPR006108">
    <property type="entry name" value="3HC_DH_C"/>
</dbReference>
<dbReference type="AlphaFoldDB" id="A0A4R2KY00"/>
<dbReference type="GO" id="GO:0004300">
    <property type="term" value="F:enoyl-CoA hydratase activity"/>
    <property type="evidence" value="ECO:0007669"/>
    <property type="project" value="TreeGrafter"/>
</dbReference>
<keyword evidence="3" id="KW-0276">Fatty acid metabolism</keyword>
<keyword evidence="8" id="KW-0456">Lyase</keyword>
<dbReference type="GO" id="GO:0016509">
    <property type="term" value="F:long-chain (3S)-3-hydroxyacyl-CoA dehydrogenase (NAD+) activity"/>
    <property type="evidence" value="ECO:0007669"/>
    <property type="project" value="TreeGrafter"/>
</dbReference>
<evidence type="ECO:0000256" key="9">
    <source>
        <dbReference type="ARBA" id="ARBA00023268"/>
    </source>
</evidence>
<dbReference type="GO" id="GO:0006635">
    <property type="term" value="P:fatty acid beta-oxidation"/>
    <property type="evidence" value="ECO:0007669"/>
    <property type="project" value="UniProtKB-UniPathway"/>
</dbReference>
<dbReference type="Gene3D" id="3.90.226.10">
    <property type="entry name" value="2-enoyl-CoA Hydratase, Chain A, domain 1"/>
    <property type="match status" value="1"/>
</dbReference>
<dbReference type="InterPro" id="IPR006176">
    <property type="entry name" value="3-OHacyl-CoA_DH_NAD-bd"/>
</dbReference>
<dbReference type="InterPro" id="IPR001753">
    <property type="entry name" value="Enoyl-CoA_hydra/iso"/>
</dbReference>
<keyword evidence="9" id="KW-0511">Multifunctional enzyme</keyword>
<dbReference type="SUPFAM" id="SSF48179">
    <property type="entry name" value="6-phosphogluconate dehydrogenase C-terminal domain-like"/>
    <property type="match status" value="2"/>
</dbReference>
<comment type="caution">
    <text evidence="13">The sequence shown here is derived from an EMBL/GenBank/DDBJ whole genome shotgun (WGS) entry which is preliminary data.</text>
</comment>
<dbReference type="GO" id="GO:0070403">
    <property type="term" value="F:NAD+ binding"/>
    <property type="evidence" value="ECO:0007669"/>
    <property type="project" value="InterPro"/>
</dbReference>
<protein>
    <submittedName>
        <fullName evidence="13">3-hydroxyacyl-CoA dehydrogenase/enoyl-CoA hydratase/3-hydroxybutyryl-CoA epimerase</fullName>
    </submittedName>
</protein>
<name>A0A4R2KY00_9GAMM</name>
<proteinExistence type="inferred from homology"/>
<dbReference type="InterPro" id="IPR008927">
    <property type="entry name" value="6-PGluconate_DH-like_C_sf"/>
</dbReference>
<dbReference type="Pfam" id="PF00725">
    <property type="entry name" value="3HCDH"/>
    <property type="match status" value="1"/>
</dbReference>
<comment type="similarity">
    <text evidence="2">In the central section; belongs to the 3-hydroxyacyl-CoA dehydrogenase family.</text>
</comment>
<dbReference type="SUPFAM" id="SSF52096">
    <property type="entry name" value="ClpP/crotonase"/>
    <property type="match status" value="1"/>
</dbReference>
<dbReference type="InterPro" id="IPR036291">
    <property type="entry name" value="NAD(P)-bd_dom_sf"/>
</dbReference>
<dbReference type="SUPFAM" id="SSF51735">
    <property type="entry name" value="NAD(P)-binding Rossmann-fold domains"/>
    <property type="match status" value="1"/>
</dbReference>
<evidence type="ECO:0000259" key="11">
    <source>
        <dbReference type="Pfam" id="PF00725"/>
    </source>
</evidence>
<sequence>MAAWRHWRCERDLDDVAWLTLDRADATTNSLSAEVLDELAACVAALEAAPPRGLVLQSGKASGFIAGADVREFDALDALDAARARLRAVHATFDRLEALPCPSVAAIRGFCLGGGLELALACRYRIAQDVEATRIGFPEVQLGIFPGFGGSARACARLGGVRALTLMLGARPLGARAARALGLVDEVIGPHQSLRWAARRAVLAGRRTRAPGLLDRIGDTWPVRQVVAAVMTRQVAKKAAPAHYPAPYALIEHWRTHGGSRAALFAGEIERTPELLLGATSRGLRRVFQLMERLKGEAKAAAFSVRRVHVIGAGVMGGDIAAWCALRGCEVTLQDQGIERIRPALARAAVLFHKRLKSPVAVQSAGARLRADPEGRGLPRADVVIEAIFEDLDAKRALFAAIEPRLAPAALLATNTSALPLEALAAGLAAPQRLIGLHFFNPVAQMPLVEVVHGSATAPDPLARGCAFAGAIGKLPLPVRSAPGFLVNRVLAPYLLQALRLHLDDGTPKETLDAAASAFGMPMGPIELADTVGLDVCRQVAGHLGGTEAAAARAQLDALIAAGRLGRKAGRGLYDWRNGRPQRGAADTADAAALAALGERLLAPLLAECRTALAEGIVADADLLDAGVVFGTGFAPFTGGPLRYQGLA</sequence>
<dbReference type="Gene3D" id="3.40.50.720">
    <property type="entry name" value="NAD(P)-binding Rossmann-like Domain"/>
    <property type="match status" value="1"/>
</dbReference>
<dbReference type="Pfam" id="PF02737">
    <property type="entry name" value="3HCDH_N"/>
    <property type="match status" value="1"/>
</dbReference>
<dbReference type="RefSeq" id="WP_132544887.1">
    <property type="nucleotide sequence ID" value="NZ_SLWY01000021.1"/>
</dbReference>
<dbReference type="Gene3D" id="1.10.1040.50">
    <property type="match status" value="1"/>
</dbReference>
<evidence type="ECO:0000256" key="7">
    <source>
        <dbReference type="ARBA" id="ARBA00023098"/>
    </source>
</evidence>
<keyword evidence="4" id="KW-0442">Lipid degradation</keyword>
<comment type="pathway">
    <text evidence="1">Lipid metabolism; fatty acid beta-oxidation.</text>
</comment>
<evidence type="ECO:0000256" key="4">
    <source>
        <dbReference type="ARBA" id="ARBA00022963"/>
    </source>
</evidence>
<dbReference type="PANTHER" id="PTHR43612:SF3">
    <property type="entry name" value="TRIFUNCTIONAL ENZYME SUBUNIT ALPHA, MITOCHONDRIAL"/>
    <property type="match status" value="1"/>
</dbReference>
<dbReference type="InterPro" id="IPR050136">
    <property type="entry name" value="FA_oxidation_alpha_subunit"/>
</dbReference>
<feature type="domain" description="3-hydroxyacyl-CoA dehydrogenase NAD binding" evidence="12">
    <location>
        <begin position="308"/>
        <end position="480"/>
    </location>
</feature>
<evidence type="ECO:0000256" key="10">
    <source>
        <dbReference type="ARBA" id="ARBA00049556"/>
    </source>
</evidence>
<keyword evidence="14" id="KW-1185">Reference proteome</keyword>
<evidence type="ECO:0000256" key="3">
    <source>
        <dbReference type="ARBA" id="ARBA00022832"/>
    </source>
</evidence>
<reference evidence="13 14" key="1">
    <citation type="submission" date="2019-03" db="EMBL/GenBank/DDBJ databases">
        <title>Genomic Encyclopedia of Type Strains, Phase IV (KMG-IV): sequencing the most valuable type-strain genomes for metagenomic binning, comparative biology and taxonomic classification.</title>
        <authorList>
            <person name="Goeker M."/>
        </authorList>
    </citation>
    <scope>NUCLEOTIDE SEQUENCE [LARGE SCALE GENOMIC DNA]</scope>
    <source>
        <strain evidence="13 14">DSM 25287</strain>
    </source>
</reference>
<dbReference type="Proteomes" id="UP000295765">
    <property type="component" value="Unassembled WGS sequence"/>
</dbReference>
<keyword evidence="5" id="KW-0560">Oxidoreductase</keyword>
<evidence type="ECO:0000313" key="14">
    <source>
        <dbReference type="Proteomes" id="UP000295765"/>
    </source>
</evidence>
<dbReference type="EMBL" id="SLWY01000021">
    <property type="protein sequence ID" value="TCO78904.1"/>
    <property type="molecule type" value="Genomic_DNA"/>
</dbReference>
<evidence type="ECO:0000256" key="6">
    <source>
        <dbReference type="ARBA" id="ARBA00023027"/>
    </source>
</evidence>